<dbReference type="InterPro" id="IPR017825">
    <property type="entry name" value="Lycopene_cyclase_dom"/>
</dbReference>
<dbReference type="InterPro" id="IPR033904">
    <property type="entry name" value="Trans_IPPS_HH"/>
</dbReference>
<dbReference type="NCBIfam" id="TIGR03462">
    <property type="entry name" value="CarR_dom_SF"/>
    <property type="match status" value="1"/>
</dbReference>
<comment type="catalytic activity">
    <reaction evidence="18">
        <text>all-trans-lycopene = gamma-carotene</text>
        <dbReference type="Rhea" id="RHEA:32219"/>
        <dbReference type="ChEBI" id="CHEBI:15948"/>
        <dbReference type="ChEBI" id="CHEBI:27740"/>
        <dbReference type="EC" id="5.5.1.19"/>
    </reaction>
</comment>
<dbReference type="Pfam" id="PF00494">
    <property type="entry name" value="SQS_PSY"/>
    <property type="match status" value="1"/>
</dbReference>
<evidence type="ECO:0000256" key="7">
    <source>
        <dbReference type="ARBA" id="ARBA00012242"/>
    </source>
</evidence>
<feature type="transmembrane region" description="Helical" evidence="19">
    <location>
        <begin position="90"/>
        <end position="111"/>
    </location>
</feature>
<evidence type="ECO:0000256" key="1">
    <source>
        <dbReference type="ARBA" id="ARBA00001805"/>
    </source>
</evidence>
<protein>
    <recommendedName>
        <fullName evidence="9">Bifunctional lycopene cyclase/phytoene synthase</fullName>
        <ecNumber evidence="8">2.5.1.32</ecNumber>
        <ecNumber evidence="7">5.5.1.19</ecNumber>
    </recommendedName>
</protein>
<evidence type="ECO:0000256" key="2">
    <source>
        <dbReference type="ARBA" id="ARBA00004141"/>
    </source>
</evidence>
<keyword evidence="11 19" id="KW-0812">Transmembrane</keyword>
<dbReference type="InterPro" id="IPR002060">
    <property type="entry name" value="Squ/phyt_synthse"/>
</dbReference>
<reference evidence="20 21" key="1">
    <citation type="submission" date="2022-12" db="EMBL/GenBank/DDBJ databases">
        <title>Genomic features and morphological characterization of a novel Knufia sp. strain isolated from spacecraft assembly facility.</title>
        <authorList>
            <person name="Teixeira M."/>
            <person name="Chander A.M."/>
            <person name="Stajich J.E."/>
            <person name="Venkateswaran K."/>
        </authorList>
    </citation>
    <scope>NUCLEOTIDE SEQUENCE [LARGE SCALE GENOMIC DNA]</scope>
    <source>
        <strain evidence="20 21">FJI-L2-BK-P2</strain>
    </source>
</reference>
<dbReference type="EC" id="5.5.1.19" evidence="7"/>
<evidence type="ECO:0000256" key="4">
    <source>
        <dbReference type="ARBA" id="ARBA00005172"/>
    </source>
</evidence>
<comment type="catalytic activity">
    <reaction evidence="1">
        <text>2 (2E,6E,10E)-geranylgeranyl diphosphate = 15-cis-phytoene + 2 diphosphate</text>
        <dbReference type="Rhea" id="RHEA:34475"/>
        <dbReference type="ChEBI" id="CHEBI:27787"/>
        <dbReference type="ChEBI" id="CHEBI:33019"/>
        <dbReference type="ChEBI" id="CHEBI:58756"/>
        <dbReference type="EC" id="2.5.1.32"/>
    </reaction>
</comment>
<dbReference type="GO" id="GO:0051996">
    <property type="term" value="F:squalene synthase [NAD(P)H] activity"/>
    <property type="evidence" value="ECO:0007669"/>
    <property type="project" value="InterPro"/>
</dbReference>
<dbReference type="Gene3D" id="1.10.600.10">
    <property type="entry name" value="Farnesyl Diphosphate Synthase"/>
    <property type="match status" value="1"/>
</dbReference>
<evidence type="ECO:0000256" key="5">
    <source>
        <dbReference type="ARBA" id="ARBA00008247"/>
    </source>
</evidence>
<dbReference type="PROSITE" id="PS01044">
    <property type="entry name" value="SQUALEN_PHYTOEN_SYN_1"/>
    <property type="match status" value="1"/>
</dbReference>
<keyword evidence="14 19" id="KW-0472">Membrane</keyword>
<evidence type="ECO:0000256" key="6">
    <source>
        <dbReference type="ARBA" id="ARBA00008406"/>
    </source>
</evidence>
<comment type="pathway">
    <text evidence="3">Carotenoid biosynthesis; beta-carotene biosynthesis.</text>
</comment>
<comment type="pathway">
    <text evidence="4">Carotenoid biosynthesis; phytoene biosynthesis; all-trans-phytoene from geranylgeranyl diphosphate: step 1/1.</text>
</comment>
<evidence type="ECO:0000256" key="10">
    <source>
        <dbReference type="ARBA" id="ARBA00022679"/>
    </source>
</evidence>
<sequence>MGLVPTYPSEAVFGPTLFSVPAEELFFFVVQTYITACLHVLLNKPVLAAVYLRNEQVTGEFKPQKRLGQLFFAACFIVPILLPTDQLEGTYLKLIVVWVAPIFFMLWTFGYQLLLSLPLSKTLLPIAIPTLFLWIVDTLALQRGTWSIESGTKLGIHIWPHLEIEEAVFFLVTNSMIVMGSCAFDNAVAILDAFPNIFPDVPGMPPPLLMLKSLFTSTSRYDQQRLVGLQNALSVLAKKSRSFYLASGVFNGRLRIDLILLYGFCRVADDLIDDAASPSEAETWIGHFTNFLNTAYSSSKDTGSLEKTLIPFPPQAQTILRYLPVDKLPAQPLYELLEGFRMDLAFSKENSTKPPPIQTEQDLERYATCVAATIGELCLSLVYAHDPDKHVKGAHDDRDECTQAGVRMGRVLQYINIVRDVTTDAETGRCYIPDQWLTVAKGSSTPAAKEAHVLACRKRILNTAFQGYVDNRDAIEELPQYARGGIRVAVESYIEIGRVLQKRIQNNEPLDFAGGGKAGRASVPKLRRVWIGWRTMAGRRGST</sequence>
<keyword evidence="15" id="KW-0413">Isomerase</keyword>
<evidence type="ECO:0000256" key="11">
    <source>
        <dbReference type="ARBA" id="ARBA00022692"/>
    </source>
</evidence>
<evidence type="ECO:0000256" key="19">
    <source>
        <dbReference type="SAM" id="Phobius"/>
    </source>
</evidence>
<comment type="catalytic activity">
    <reaction evidence="17">
        <text>gamma-carotene = all-trans-beta-carotene</text>
        <dbReference type="Rhea" id="RHEA:32239"/>
        <dbReference type="ChEBI" id="CHEBI:17579"/>
        <dbReference type="ChEBI" id="CHEBI:27740"/>
        <dbReference type="EC" id="5.5.1.19"/>
    </reaction>
</comment>
<dbReference type="PANTHER" id="PTHR31480">
    <property type="entry name" value="BIFUNCTIONAL LYCOPENE CYCLASE/PHYTOENE SYNTHASE"/>
    <property type="match status" value="1"/>
</dbReference>
<evidence type="ECO:0000256" key="13">
    <source>
        <dbReference type="ARBA" id="ARBA00022989"/>
    </source>
</evidence>
<dbReference type="SUPFAM" id="SSF48576">
    <property type="entry name" value="Terpenoid synthases"/>
    <property type="match status" value="1"/>
</dbReference>
<proteinExistence type="inferred from homology"/>
<dbReference type="AlphaFoldDB" id="A0AAN8I4J8"/>
<comment type="similarity">
    <text evidence="5">In the N-terminal section; belongs to the lycopene beta-cyclase family.</text>
</comment>
<dbReference type="InterPro" id="IPR044843">
    <property type="entry name" value="Trans_IPPS_bact-type"/>
</dbReference>
<dbReference type="GO" id="GO:0004311">
    <property type="term" value="F:geranylgeranyl diphosphate synthase activity"/>
    <property type="evidence" value="ECO:0007669"/>
    <property type="project" value="InterPro"/>
</dbReference>
<evidence type="ECO:0000256" key="3">
    <source>
        <dbReference type="ARBA" id="ARBA00005089"/>
    </source>
</evidence>
<organism evidence="20 21">
    <name type="scientific">Knufia fluminis</name>
    <dbReference type="NCBI Taxonomy" id="191047"/>
    <lineage>
        <taxon>Eukaryota</taxon>
        <taxon>Fungi</taxon>
        <taxon>Dikarya</taxon>
        <taxon>Ascomycota</taxon>
        <taxon>Pezizomycotina</taxon>
        <taxon>Eurotiomycetes</taxon>
        <taxon>Chaetothyriomycetidae</taxon>
        <taxon>Chaetothyriales</taxon>
        <taxon>Trichomeriaceae</taxon>
        <taxon>Knufia</taxon>
    </lineage>
</organism>
<evidence type="ECO:0000256" key="16">
    <source>
        <dbReference type="ARBA" id="ARBA00023268"/>
    </source>
</evidence>
<feature type="transmembrane region" description="Helical" evidence="19">
    <location>
        <begin position="123"/>
        <end position="141"/>
    </location>
</feature>
<dbReference type="Proteomes" id="UP001316803">
    <property type="component" value="Unassembled WGS sequence"/>
</dbReference>
<accession>A0AAN8I4J8</accession>
<name>A0AAN8I4J8_9EURO</name>
<keyword evidence="16" id="KW-0511">Multifunctional enzyme</keyword>
<dbReference type="EC" id="2.5.1.32" evidence="8"/>
<gene>
    <name evidence="20" type="ORF">OHC33_007106</name>
</gene>
<evidence type="ECO:0000256" key="18">
    <source>
        <dbReference type="ARBA" id="ARBA00029335"/>
    </source>
</evidence>
<comment type="similarity">
    <text evidence="6">In the C-terminal section; belongs to the phytoene/squalene synthase family.</text>
</comment>
<dbReference type="InterPro" id="IPR019845">
    <property type="entry name" value="Squalene/phytoene_synthase_CS"/>
</dbReference>
<dbReference type="GO" id="GO:0016117">
    <property type="term" value="P:carotenoid biosynthetic process"/>
    <property type="evidence" value="ECO:0007669"/>
    <property type="project" value="UniProtKB-KW"/>
</dbReference>
<evidence type="ECO:0000256" key="17">
    <source>
        <dbReference type="ARBA" id="ARBA00029313"/>
    </source>
</evidence>
<evidence type="ECO:0000256" key="8">
    <source>
        <dbReference type="ARBA" id="ARBA00012396"/>
    </source>
</evidence>
<dbReference type="GO" id="GO:0045436">
    <property type="term" value="F:lycopene beta cyclase activity"/>
    <property type="evidence" value="ECO:0007669"/>
    <property type="project" value="UniProtKB-ARBA"/>
</dbReference>
<evidence type="ECO:0000256" key="9">
    <source>
        <dbReference type="ARBA" id="ARBA00018909"/>
    </source>
</evidence>
<dbReference type="CDD" id="cd00683">
    <property type="entry name" value="Trans_IPPS_HH"/>
    <property type="match status" value="1"/>
</dbReference>
<keyword evidence="13 19" id="KW-1133">Transmembrane helix</keyword>
<keyword evidence="21" id="KW-1185">Reference proteome</keyword>
<dbReference type="SFLD" id="SFLDS00005">
    <property type="entry name" value="Isoprenoid_Synthase_Type_I"/>
    <property type="match status" value="1"/>
</dbReference>
<dbReference type="SFLD" id="SFLDG01212">
    <property type="entry name" value="Phytoene_synthase_like"/>
    <property type="match status" value="1"/>
</dbReference>
<evidence type="ECO:0000256" key="14">
    <source>
        <dbReference type="ARBA" id="ARBA00023136"/>
    </source>
</evidence>
<evidence type="ECO:0000313" key="20">
    <source>
        <dbReference type="EMBL" id="KAK5951814.1"/>
    </source>
</evidence>
<comment type="caution">
    <text evidence="20">The sequence shown here is derived from an EMBL/GenBank/DDBJ whole genome shotgun (WGS) entry which is preliminary data.</text>
</comment>
<evidence type="ECO:0000313" key="21">
    <source>
        <dbReference type="Proteomes" id="UP001316803"/>
    </source>
</evidence>
<dbReference type="EMBL" id="JAKLMC020000018">
    <property type="protein sequence ID" value="KAK5951814.1"/>
    <property type="molecule type" value="Genomic_DNA"/>
</dbReference>
<dbReference type="SFLD" id="SFLDG01018">
    <property type="entry name" value="Squalene/Phytoene_Synthase_Lik"/>
    <property type="match status" value="1"/>
</dbReference>
<comment type="subcellular location">
    <subcellularLocation>
        <location evidence="2">Membrane</location>
        <topology evidence="2">Multi-pass membrane protein</topology>
    </subcellularLocation>
</comment>
<dbReference type="GO" id="GO:0016020">
    <property type="term" value="C:membrane"/>
    <property type="evidence" value="ECO:0007669"/>
    <property type="project" value="UniProtKB-SubCell"/>
</dbReference>
<dbReference type="InterPro" id="IPR008949">
    <property type="entry name" value="Isoprenoid_synthase_dom_sf"/>
</dbReference>
<keyword evidence="12" id="KW-0125">Carotenoid biosynthesis</keyword>
<evidence type="ECO:0000256" key="15">
    <source>
        <dbReference type="ARBA" id="ARBA00023235"/>
    </source>
</evidence>
<keyword evidence="10" id="KW-0808">Transferase</keyword>
<dbReference type="PROSITE" id="PS01045">
    <property type="entry name" value="SQUALEN_PHYTOEN_SYN_2"/>
    <property type="match status" value="1"/>
</dbReference>
<feature type="transmembrane region" description="Helical" evidence="19">
    <location>
        <begin position="25"/>
        <end position="46"/>
    </location>
</feature>
<dbReference type="GO" id="GO:0016872">
    <property type="term" value="F:intramolecular lyase activity"/>
    <property type="evidence" value="ECO:0007669"/>
    <property type="project" value="InterPro"/>
</dbReference>
<evidence type="ECO:0000256" key="12">
    <source>
        <dbReference type="ARBA" id="ARBA00022746"/>
    </source>
</evidence>
<feature type="transmembrane region" description="Helical" evidence="19">
    <location>
        <begin position="67"/>
        <end position="84"/>
    </location>
</feature>